<protein>
    <submittedName>
        <fullName evidence="1">Uncharacterized protein</fullName>
    </submittedName>
</protein>
<dbReference type="InParanoid" id="A0A1X7TIT2"/>
<evidence type="ECO:0000313" key="1">
    <source>
        <dbReference type="EnsemblMetazoa" id="Aqu2.1.14756_001"/>
    </source>
</evidence>
<dbReference type="AlphaFoldDB" id="A0A1X7TIT2"/>
<accession>A0A1X7TIT2</accession>
<reference evidence="1" key="1">
    <citation type="submission" date="2017-05" db="UniProtKB">
        <authorList>
            <consortium name="EnsemblMetazoa"/>
        </authorList>
    </citation>
    <scope>IDENTIFICATION</scope>
</reference>
<dbReference type="EnsemblMetazoa" id="Aqu2.1.14756_001">
    <property type="protein sequence ID" value="Aqu2.1.14756_001"/>
    <property type="gene ID" value="Aqu2.1.14756"/>
</dbReference>
<sequence>MATNQSNLLGGQASTNLPVQGTPMQQQVPRALCLVDPNIEIPKYQNLEGLVCGSKEEDPRDVFLFGDQGIFTFSIALASLRANGSSGMTTACYKQNLTSNGVEQEVTTIPDFASKKRESLAWCIENGDPNNTWSLNLPSKAIIANIKAVLDVPDFSRTWRNDAEAIPLRIPRSLMVAGKVVWFQCPWTPRGNKSYSTSGLIQDFMREMKDRQQVGDYLLLGIANNLSYGYAKEYRLSEILQAADSGELGYKFQGGDNELIKKILGCGYKHEAFQRDIHDFIFNKHVTLVFKREGADSEGLAGKMNEMDINDDPFVSCVTKNRVVVFKEEDISFKAALANLHDKKWDEIEADYLPDDLCLSMIEQCVCSGEKLQLHSDEIILNIKALQPPQTEYAGKVVWYQLPPSSDVKMEQIKSFMRIIGKKQEKDDYLLIGTTTSNQFTDLKIEEMIGDGNEGHAYNGYTFIKMDVKLIQKITALGYKHGSREAKVLVYKKAGEGETA</sequence>
<proteinExistence type="predicted"/>
<organism evidence="1">
    <name type="scientific">Amphimedon queenslandica</name>
    <name type="common">Sponge</name>
    <dbReference type="NCBI Taxonomy" id="400682"/>
    <lineage>
        <taxon>Eukaryota</taxon>
        <taxon>Metazoa</taxon>
        <taxon>Porifera</taxon>
        <taxon>Demospongiae</taxon>
        <taxon>Heteroscleromorpha</taxon>
        <taxon>Haplosclerida</taxon>
        <taxon>Niphatidae</taxon>
        <taxon>Amphimedon</taxon>
    </lineage>
</organism>
<name>A0A1X7TIT2_AMPQE</name>